<dbReference type="InterPro" id="IPR036388">
    <property type="entry name" value="WH-like_DNA-bd_sf"/>
</dbReference>
<organism evidence="5 6">
    <name type="scientific">Faecalibacterium prausnitzii</name>
    <dbReference type="NCBI Taxonomy" id="853"/>
    <lineage>
        <taxon>Bacteria</taxon>
        <taxon>Bacillati</taxon>
        <taxon>Bacillota</taxon>
        <taxon>Clostridia</taxon>
        <taxon>Eubacteriales</taxon>
        <taxon>Oscillospiraceae</taxon>
        <taxon>Faecalibacterium</taxon>
    </lineage>
</organism>
<name>A0A943G0Q2_9FIRM</name>
<evidence type="ECO:0000259" key="4">
    <source>
        <dbReference type="PROSITE" id="PS50949"/>
    </source>
</evidence>
<proteinExistence type="predicted"/>
<dbReference type="Pfam" id="PF00392">
    <property type="entry name" value="GntR"/>
    <property type="match status" value="1"/>
</dbReference>
<dbReference type="InterPro" id="IPR028978">
    <property type="entry name" value="Chorismate_lyase_/UTRA_dom_sf"/>
</dbReference>
<dbReference type="SUPFAM" id="SSF64288">
    <property type="entry name" value="Chorismate lyase-like"/>
    <property type="match status" value="1"/>
</dbReference>
<dbReference type="Pfam" id="PF07702">
    <property type="entry name" value="UTRA"/>
    <property type="match status" value="1"/>
</dbReference>
<dbReference type="GO" id="GO:0003677">
    <property type="term" value="F:DNA binding"/>
    <property type="evidence" value="ECO:0007669"/>
    <property type="project" value="UniProtKB-KW"/>
</dbReference>
<dbReference type="GO" id="GO:0045892">
    <property type="term" value="P:negative regulation of DNA-templated transcription"/>
    <property type="evidence" value="ECO:0007669"/>
    <property type="project" value="TreeGrafter"/>
</dbReference>
<evidence type="ECO:0000313" key="5">
    <source>
        <dbReference type="EMBL" id="MBS5688094.1"/>
    </source>
</evidence>
<dbReference type="InterPro" id="IPR000524">
    <property type="entry name" value="Tscrpt_reg_HTH_GntR"/>
</dbReference>
<comment type="caution">
    <text evidence="5">The sequence shown here is derived from an EMBL/GenBank/DDBJ whole genome shotgun (WGS) entry which is preliminary data.</text>
</comment>
<dbReference type="EMBL" id="JAGZAM010000014">
    <property type="protein sequence ID" value="MBS5688094.1"/>
    <property type="molecule type" value="Genomic_DNA"/>
</dbReference>
<keyword evidence="1" id="KW-0805">Transcription regulation</keyword>
<keyword evidence="2" id="KW-0238">DNA-binding</keyword>
<dbReference type="Gene3D" id="3.40.1410.10">
    <property type="entry name" value="Chorismate lyase-like"/>
    <property type="match status" value="1"/>
</dbReference>
<dbReference type="SUPFAM" id="SSF46785">
    <property type="entry name" value="Winged helix' DNA-binding domain"/>
    <property type="match status" value="1"/>
</dbReference>
<dbReference type="PANTHER" id="PTHR44846">
    <property type="entry name" value="MANNOSYL-D-GLYCERATE TRANSPORT/METABOLISM SYSTEM REPRESSOR MNGR-RELATED"/>
    <property type="match status" value="1"/>
</dbReference>
<dbReference type="CDD" id="cd07377">
    <property type="entry name" value="WHTH_GntR"/>
    <property type="match status" value="1"/>
</dbReference>
<gene>
    <name evidence="5" type="ORF">KHW66_08810</name>
</gene>
<evidence type="ECO:0000256" key="1">
    <source>
        <dbReference type="ARBA" id="ARBA00023015"/>
    </source>
</evidence>
<evidence type="ECO:0000256" key="3">
    <source>
        <dbReference type="ARBA" id="ARBA00023163"/>
    </source>
</evidence>
<feature type="domain" description="HTH gntR-type" evidence="4">
    <location>
        <begin position="10"/>
        <end position="78"/>
    </location>
</feature>
<dbReference type="Gene3D" id="1.10.10.10">
    <property type="entry name" value="Winged helix-like DNA-binding domain superfamily/Winged helix DNA-binding domain"/>
    <property type="match status" value="1"/>
</dbReference>
<evidence type="ECO:0000313" key="6">
    <source>
        <dbReference type="Proteomes" id="UP000733372"/>
    </source>
</evidence>
<dbReference type="Proteomes" id="UP000733372">
    <property type="component" value="Unassembled WGS sequence"/>
</dbReference>
<keyword evidence="3" id="KW-0804">Transcription</keyword>
<dbReference type="FunFam" id="1.10.10.10:FF:000079">
    <property type="entry name" value="GntR family transcriptional regulator"/>
    <property type="match status" value="1"/>
</dbReference>
<dbReference type="InterPro" id="IPR011663">
    <property type="entry name" value="UTRA"/>
</dbReference>
<dbReference type="AlphaFoldDB" id="A0A943G0Q2"/>
<dbReference type="PROSITE" id="PS50949">
    <property type="entry name" value="HTH_GNTR"/>
    <property type="match status" value="1"/>
</dbReference>
<evidence type="ECO:0000256" key="2">
    <source>
        <dbReference type="ARBA" id="ARBA00023125"/>
    </source>
</evidence>
<dbReference type="InterPro" id="IPR050679">
    <property type="entry name" value="Bact_HTH_transcr_reg"/>
</dbReference>
<sequence length="247" mass="27985">MMADENYSYAPKYVQIQNYILQKIESGEYAAGDKIPSETELARQFDVSRLTVNTAVKELANSGIVERVQGKGTFVRFVPGQSFSSPMAFSSGIKIAPFEHSNNKPHRLLEHGVIKADAALCQKLGLTAENPYVYKIVRCVDVSSEVDEVDYSYVPLSVCKDHTFDCEALKTFFLHDYICRYFNEKPTHIRIFVDTPLTSDMELSLLNAPPEKLFSWDTFLYHGNQVLAVTTTVSMPKENRPFITLEF</sequence>
<accession>A0A943G0Q2</accession>
<dbReference type="SMART" id="SM00345">
    <property type="entry name" value="HTH_GNTR"/>
    <property type="match status" value="1"/>
</dbReference>
<dbReference type="PANTHER" id="PTHR44846:SF1">
    <property type="entry name" value="MANNOSYL-D-GLYCERATE TRANSPORT_METABOLISM SYSTEM REPRESSOR MNGR-RELATED"/>
    <property type="match status" value="1"/>
</dbReference>
<dbReference type="GO" id="GO:0003700">
    <property type="term" value="F:DNA-binding transcription factor activity"/>
    <property type="evidence" value="ECO:0007669"/>
    <property type="project" value="InterPro"/>
</dbReference>
<reference evidence="5" key="1">
    <citation type="submission" date="2021-02" db="EMBL/GenBank/DDBJ databases">
        <title>Infant gut strain persistence is associated with maternal origin, phylogeny, and functional potential including surface adhesion and iron acquisition.</title>
        <authorList>
            <person name="Lou Y.C."/>
        </authorList>
    </citation>
    <scope>NUCLEOTIDE SEQUENCE</scope>
    <source>
        <strain evidence="5">L3_101_367G1_dasL3_101_367G1_metabat.metabat.26</strain>
    </source>
</reference>
<dbReference type="PRINTS" id="PR00035">
    <property type="entry name" value="HTHGNTR"/>
</dbReference>
<dbReference type="InterPro" id="IPR036390">
    <property type="entry name" value="WH_DNA-bd_sf"/>
</dbReference>
<protein>
    <submittedName>
        <fullName evidence="5">GntR family transcriptional regulator</fullName>
    </submittedName>
</protein>